<dbReference type="AlphaFoldDB" id="X1ICT4"/>
<organism evidence="1">
    <name type="scientific">marine sediment metagenome</name>
    <dbReference type="NCBI Taxonomy" id="412755"/>
    <lineage>
        <taxon>unclassified sequences</taxon>
        <taxon>metagenomes</taxon>
        <taxon>ecological metagenomes</taxon>
    </lineage>
</organism>
<protein>
    <submittedName>
        <fullName evidence="1">Uncharacterized protein</fullName>
    </submittedName>
</protein>
<comment type="caution">
    <text evidence="1">The sequence shown here is derived from an EMBL/GenBank/DDBJ whole genome shotgun (WGS) entry which is preliminary data.</text>
</comment>
<gene>
    <name evidence="1" type="ORF">S03H2_67978</name>
</gene>
<feature type="non-terminal residue" evidence="1">
    <location>
        <position position="1"/>
    </location>
</feature>
<evidence type="ECO:0000313" key="1">
    <source>
        <dbReference type="EMBL" id="GAH79472.1"/>
    </source>
</evidence>
<feature type="non-terminal residue" evidence="1">
    <location>
        <position position="168"/>
    </location>
</feature>
<sequence>LRKSRICLYRGKPRDAARHLYRGFLECPNQEVHRFGRELVGAVRAIRGGAAGLEPWYAFLRHGSGRQKIESQLPGLLVRRTPRGVKTARVAEALGALERYILEPLPIGSNRAVGVRNRAVMLNAYFRIASRKGCEDDAIGFCRRILATPGFGELYPACVQVACRTLRT</sequence>
<proteinExistence type="predicted"/>
<reference evidence="1" key="1">
    <citation type="journal article" date="2014" name="Front. Microbiol.">
        <title>High frequency of phylogenetically diverse reductive dehalogenase-homologous genes in deep subseafloor sedimentary metagenomes.</title>
        <authorList>
            <person name="Kawai M."/>
            <person name="Futagami T."/>
            <person name="Toyoda A."/>
            <person name="Takaki Y."/>
            <person name="Nishi S."/>
            <person name="Hori S."/>
            <person name="Arai W."/>
            <person name="Tsubouchi T."/>
            <person name="Morono Y."/>
            <person name="Uchiyama I."/>
            <person name="Ito T."/>
            <person name="Fujiyama A."/>
            <person name="Inagaki F."/>
            <person name="Takami H."/>
        </authorList>
    </citation>
    <scope>NUCLEOTIDE SEQUENCE</scope>
    <source>
        <strain evidence="1">Expedition CK06-06</strain>
    </source>
</reference>
<dbReference type="EMBL" id="BARU01044611">
    <property type="protein sequence ID" value="GAH79472.1"/>
    <property type="molecule type" value="Genomic_DNA"/>
</dbReference>
<accession>X1ICT4</accession>
<name>X1ICT4_9ZZZZ</name>